<dbReference type="Proteomes" id="UP000295604">
    <property type="component" value="Unassembled WGS sequence"/>
</dbReference>
<gene>
    <name evidence="9" type="primary">HUP2</name>
    <name evidence="9" type="ORF">C8034_v003532</name>
</gene>
<comment type="subcellular location">
    <subcellularLocation>
        <location evidence="1">Membrane</location>
        <topology evidence="1">Multi-pass membrane protein</topology>
    </subcellularLocation>
</comment>
<evidence type="ECO:0000313" key="9">
    <source>
        <dbReference type="EMBL" id="TEA14319.1"/>
    </source>
</evidence>
<evidence type="ECO:0000256" key="3">
    <source>
        <dbReference type="ARBA" id="ARBA00022448"/>
    </source>
</evidence>
<dbReference type="AlphaFoldDB" id="A0A4R8T9U3"/>
<evidence type="ECO:0000256" key="2">
    <source>
        <dbReference type="ARBA" id="ARBA00010992"/>
    </source>
</evidence>
<keyword evidence="6 7" id="KW-0472">Membrane</keyword>
<dbReference type="InterPro" id="IPR003663">
    <property type="entry name" value="Sugar/inositol_transpt"/>
</dbReference>
<dbReference type="InterPro" id="IPR036259">
    <property type="entry name" value="MFS_trans_sf"/>
</dbReference>
<feature type="transmembrane region" description="Helical" evidence="7">
    <location>
        <begin position="163"/>
        <end position="181"/>
    </location>
</feature>
<dbReference type="PRINTS" id="PR00171">
    <property type="entry name" value="SUGRTRNSPORT"/>
</dbReference>
<evidence type="ECO:0000256" key="6">
    <source>
        <dbReference type="ARBA" id="ARBA00023136"/>
    </source>
</evidence>
<dbReference type="Pfam" id="PF00083">
    <property type="entry name" value="Sugar_tr"/>
    <property type="match status" value="1"/>
</dbReference>
<dbReference type="InterPro" id="IPR020846">
    <property type="entry name" value="MFS_dom"/>
</dbReference>
<feature type="transmembrane region" description="Helical" evidence="7">
    <location>
        <begin position="96"/>
        <end position="119"/>
    </location>
</feature>
<evidence type="ECO:0000256" key="1">
    <source>
        <dbReference type="ARBA" id="ARBA00004141"/>
    </source>
</evidence>
<keyword evidence="10" id="KW-1185">Reference proteome</keyword>
<dbReference type="InterPro" id="IPR005828">
    <property type="entry name" value="MFS_sugar_transport-like"/>
</dbReference>
<evidence type="ECO:0000256" key="4">
    <source>
        <dbReference type="ARBA" id="ARBA00022692"/>
    </source>
</evidence>
<dbReference type="GO" id="GO:0016020">
    <property type="term" value="C:membrane"/>
    <property type="evidence" value="ECO:0007669"/>
    <property type="project" value="UniProtKB-SubCell"/>
</dbReference>
<name>A0A4R8T9U3_9PEZI</name>
<reference evidence="9 10" key="1">
    <citation type="submission" date="2018-11" db="EMBL/GenBank/DDBJ databases">
        <title>Genome sequence and assembly of Colletotrichum sidae.</title>
        <authorList>
            <person name="Gan P."/>
            <person name="Shirasu K."/>
        </authorList>
    </citation>
    <scope>NUCLEOTIDE SEQUENCE [LARGE SCALE GENOMIC DNA]</scope>
    <source>
        <strain evidence="9 10">CBS 518.97</strain>
    </source>
</reference>
<dbReference type="PANTHER" id="PTHR48022">
    <property type="entry name" value="PLASTIDIC GLUCOSE TRANSPORTER 4"/>
    <property type="match status" value="1"/>
</dbReference>
<organism evidence="9 10">
    <name type="scientific">Colletotrichum sidae</name>
    <dbReference type="NCBI Taxonomy" id="1347389"/>
    <lineage>
        <taxon>Eukaryota</taxon>
        <taxon>Fungi</taxon>
        <taxon>Dikarya</taxon>
        <taxon>Ascomycota</taxon>
        <taxon>Pezizomycotina</taxon>
        <taxon>Sordariomycetes</taxon>
        <taxon>Hypocreomycetidae</taxon>
        <taxon>Glomerellales</taxon>
        <taxon>Glomerellaceae</taxon>
        <taxon>Colletotrichum</taxon>
        <taxon>Colletotrichum orbiculare species complex</taxon>
    </lineage>
</organism>
<comment type="similarity">
    <text evidence="2">Belongs to the major facilitator superfamily. Sugar transporter (TC 2.A.1.1) family.</text>
</comment>
<comment type="caution">
    <text evidence="9">The sequence shown here is derived from an EMBL/GenBank/DDBJ whole genome shotgun (WGS) entry which is preliminary data.</text>
</comment>
<evidence type="ECO:0000259" key="8">
    <source>
        <dbReference type="PROSITE" id="PS50850"/>
    </source>
</evidence>
<feature type="transmembrane region" description="Helical" evidence="7">
    <location>
        <begin position="131"/>
        <end position="151"/>
    </location>
</feature>
<protein>
    <submittedName>
        <fullName evidence="9">H(+)/hexose cotransporter 2</fullName>
    </submittedName>
</protein>
<dbReference type="Gene3D" id="1.20.1250.20">
    <property type="entry name" value="MFS general substrate transporter like domains"/>
    <property type="match status" value="1"/>
</dbReference>
<dbReference type="InterPro" id="IPR050360">
    <property type="entry name" value="MFS_Sugar_Transporters"/>
</dbReference>
<dbReference type="PANTHER" id="PTHR48022:SF2">
    <property type="entry name" value="PLASTIDIC GLUCOSE TRANSPORTER 4"/>
    <property type="match status" value="1"/>
</dbReference>
<sequence>MTVNCMKLSGSNVIQNYQSIMHNSLGYEGRTVLLIGALYGFMAVIGQVINVFFIADHWTRRTTVISGSFCLAVLLAVLIALSERFPGDSNPHGSRAGVAFIFLFAFAYSFFFNSINWVLVAEIFPLDLRGVGVGFSVFTQSLTATWLSYTASLAFDAISWRSYFVFIGWNVFAGTIYFFTLPETRFLSSKEVAAKFGDEIIASPKGVKTDAVEKKGTNIEKTEASSDHIEQSKGRY</sequence>
<feature type="transmembrane region" description="Helical" evidence="7">
    <location>
        <begin position="31"/>
        <end position="55"/>
    </location>
</feature>
<feature type="domain" description="Major facilitator superfamily (MFS) profile" evidence="8">
    <location>
        <begin position="1"/>
        <end position="185"/>
    </location>
</feature>
<evidence type="ECO:0000313" key="10">
    <source>
        <dbReference type="Proteomes" id="UP000295604"/>
    </source>
</evidence>
<keyword evidence="4 7" id="KW-0812">Transmembrane</keyword>
<feature type="transmembrane region" description="Helical" evidence="7">
    <location>
        <begin position="62"/>
        <end position="81"/>
    </location>
</feature>
<dbReference type="PROSITE" id="PS50850">
    <property type="entry name" value="MFS"/>
    <property type="match status" value="1"/>
</dbReference>
<keyword evidence="5 7" id="KW-1133">Transmembrane helix</keyword>
<accession>A0A4R8T9U3</accession>
<evidence type="ECO:0000256" key="5">
    <source>
        <dbReference type="ARBA" id="ARBA00022989"/>
    </source>
</evidence>
<proteinExistence type="inferred from homology"/>
<evidence type="ECO:0000256" key="7">
    <source>
        <dbReference type="SAM" id="Phobius"/>
    </source>
</evidence>
<dbReference type="GO" id="GO:0005351">
    <property type="term" value="F:carbohydrate:proton symporter activity"/>
    <property type="evidence" value="ECO:0007669"/>
    <property type="project" value="TreeGrafter"/>
</dbReference>
<keyword evidence="3" id="KW-0813">Transport</keyword>
<dbReference type="EMBL" id="QAPF01000166">
    <property type="protein sequence ID" value="TEA14319.1"/>
    <property type="molecule type" value="Genomic_DNA"/>
</dbReference>
<dbReference type="SUPFAM" id="SSF103473">
    <property type="entry name" value="MFS general substrate transporter"/>
    <property type="match status" value="1"/>
</dbReference>